<dbReference type="SMART" id="SM01163">
    <property type="entry name" value="DUF1785"/>
    <property type="match status" value="1"/>
</dbReference>
<dbReference type="Pfam" id="PF16488">
    <property type="entry name" value="ArgoL2"/>
    <property type="match status" value="1"/>
</dbReference>
<dbReference type="Gene3D" id="3.40.50.2300">
    <property type="match status" value="1"/>
</dbReference>
<feature type="compositionally biased region" description="Basic and acidic residues" evidence="1">
    <location>
        <begin position="1"/>
        <end position="18"/>
    </location>
</feature>
<dbReference type="InterPro" id="IPR032472">
    <property type="entry name" value="ArgoL2"/>
</dbReference>
<dbReference type="SMART" id="SM00950">
    <property type="entry name" value="Piwi"/>
    <property type="match status" value="1"/>
</dbReference>
<evidence type="ECO:0000256" key="1">
    <source>
        <dbReference type="SAM" id="MobiDB-lite"/>
    </source>
</evidence>
<organism evidence="3 4">
    <name type="scientific">Diatrype stigma</name>
    <dbReference type="NCBI Taxonomy" id="117547"/>
    <lineage>
        <taxon>Eukaryota</taxon>
        <taxon>Fungi</taxon>
        <taxon>Dikarya</taxon>
        <taxon>Ascomycota</taxon>
        <taxon>Pezizomycotina</taxon>
        <taxon>Sordariomycetes</taxon>
        <taxon>Xylariomycetidae</taxon>
        <taxon>Xylariales</taxon>
        <taxon>Diatrypaceae</taxon>
        <taxon>Diatrype</taxon>
    </lineage>
</organism>
<feature type="domain" description="Piwi" evidence="2">
    <location>
        <begin position="707"/>
        <end position="1012"/>
    </location>
</feature>
<dbReference type="Gene3D" id="2.170.260.10">
    <property type="entry name" value="paz domain"/>
    <property type="match status" value="1"/>
</dbReference>
<dbReference type="EMBL" id="JAKJXP020000059">
    <property type="protein sequence ID" value="KAK7750758.1"/>
    <property type="molecule type" value="Genomic_DNA"/>
</dbReference>
<name>A0AAN9UZK2_9PEZI</name>
<proteinExistence type="predicted"/>
<dbReference type="InterPro" id="IPR014811">
    <property type="entry name" value="ArgoL1"/>
</dbReference>
<accession>A0AAN9UZK2</accession>
<dbReference type="Pfam" id="PF08699">
    <property type="entry name" value="ArgoL1"/>
    <property type="match status" value="1"/>
</dbReference>
<dbReference type="PANTHER" id="PTHR22891">
    <property type="entry name" value="EUKARYOTIC TRANSLATION INITIATION FACTOR 2C"/>
    <property type="match status" value="1"/>
</dbReference>
<protein>
    <recommendedName>
        <fullName evidence="2">Piwi domain-containing protein</fullName>
    </recommendedName>
</protein>
<dbReference type="SUPFAM" id="SSF53098">
    <property type="entry name" value="Ribonuclease H-like"/>
    <property type="match status" value="1"/>
</dbReference>
<dbReference type="GO" id="GO:0003723">
    <property type="term" value="F:RNA binding"/>
    <property type="evidence" value="ECO:0007669"/>
    <property type="project" value="InterPro"/>
</dbReference>
<keyword evidence="4" id="KW-1185">Reference proteome</keyword>
<feature type="compositionally biased region" description="Gly residues" evidence="1">
    <location>
        <begin position="99"/>
        <end position="109"/>
    </location>
</feature>
<dbReference type="InterPro" id="IPR036085">
    <property type="entry name" value="PAZ_dom_sf"/>
</dbReference>
<dbReference type="SUPFAM" id="SSF101690">
    <property type="entry name" value="PAZ domain"/>
    <property type="match status" value="1"/>
</dbReference>
<evidence type="ECO:0000259" key="2">
    <source>
        <dbReference type="PROSITE" id="PS50822"/>
    </source>
</evidence>
<evidence type="ECO:0000313" key="3">
    <source>
        <dbReference type="EMBL" id="KAK7750758.1"/>
    </source>
</evidence>
<feature type="compositionally biased region" description="Basic and acidic residues" evidence="1">
    <location>
        <begin position="110"/>
        <end position="122"/>
    </location>
</feature>
<comment type="caution">
    <text evidence="3">The sequence shown here is derived from an EMBL/GenBank/DDBJ whole genome shotgun (WGS) entry which is preliminary data.</text>
</comment>
<dbReference type="InterPro" id="IPR045246">
    <property type="entry name" value="Piwi_ago-like"/>
</dbReference>
<reference evidence="3 4" key="1">
    <citation type="submission" date="2024-02" db="EMBL/GenBank/DDBJ databases">
        <title>De novo assembly and annotation of 12 fungi associated with fruit tree decline syndrome in Ontario, Canada.</title>
        <authorList>
            <person name="Sulman M."/>
            <person name="Ellouze W."/>
            <person name="Ilyukhin E."/>
        </authorList>
    </citation>
    <scope>NUCLEOTIDE SEQUENCE [LARGE SCALE GENOMIC DNA]</scope>
    <source>
        <strain evidence="3 4">M11/M66-122</strain>
    </source>
</reference>
<dbReference type="Pfam" id="PF02171">
    <property type="entry name" value="Piwi"/>
    <property type="match status" value="1"/>
</dbReference>
<dbReference type="InterPro" id="IPR032474">
    <property type="entry name" value="Argonaute_N"/>
</dbReference>
<dbReference type="CDD" id="cd02846">
    <property type="entry name" value="PAZ_argonaute_like"/>
    <property type="match status" value="1"/>
</dbReference>
<feature type="compositionally biased region" description="Basic and acidic residues" evidence="1">
    <location>
        <begin position="89"/>
        <end position="98"/>
    </location>
</feature>
<dbReference type="InterPro" id="IPR003100">
    <property type="entry name" value="PAZ_dom"/>
</dbReference>
<dbReference type="AlphaFoldDB" id="A0AAN9UZK2"/>
<dbReference type="Pfam" id="PF02170">
    <property type="entry name" value="PAZ"/>
    <property type="match status" value="1"/>
</dbReference>
<dbReference type="InterPro" id="IPR036397">
    <property type="entry name" value="RNaseH_sf"/>
</dbReference>
<feature type="compositionally biased region" description="Gly residues" evidence="1">
    <location>
        <begin position="19"/>
        <end position="88"/>
    </location>
</feature>
<dbReference type="PROSITE" id="PS50822">
    <property type="entry name" value="PIWI"/>
    <property type="match status" value="1"/>
</dbReference>
<dbReference type="Proteomes" id="UP001320420">
    <property type="component" value="Unassembled WGS sequence"/>
</dbReference>
<dbReference type="InterPro" id="IPR012337">
    <property type="entry name" value="RNaseH-like_sf"/>
</dbReference>
<evidence type="ECO:0000313" key="4">
    <source>
        <dbReference type="Proteomes" id="UP001320420"/>
    </source>
</evidence>
<feature type="region of interest" description="Disordered" evidence="1">
    <location>
        <begin position="1"/>
        <end position="128"/>
    </location>
</feature>
<dbReference type="CDD" id="cd04657">
    <property type="entry name" value="Piwi_ago-like"/>
    <property type="match status" value="1"/>
</dbReference>
<sequence>MADRGRGQSRGGRGDRGGSRGGSRGGRGGGDGPRGGGDFRGGRGGGDQRGGGRGGGDYRGGRGGGGDFQRGGRGGGGDYRGGRGGGDFRGGRGGDFRGGRGGRGGFGGGRPEKFAGEDEVFRQDGAPVPVPDKAITSLEDKILQDHLGTLDVTSKMSKLQIASTQGSGESFFPCRPAFGTNGKQVVLWANYFKLNVAASQLFKYAIEVKPVKKESTKAQPRDAKGRKLHTIVKTALQQVGQGVPLVSEFKSQVVSLKQLALPENNTVIVKYTIEGKDDEYTVIFNGPTYVDLSQLLSYLSTMKDPTGDTSFPKFETAIDVVSVIIGHSARDSDLVSALGKSRYFPLDRDDQQFSLGPSDYNTLIRGYFQSARPATGRLLLNTNVSHGVFRFAGRVPELMGKFDLGDNGSLQALHKGLARLRARVTYLTEPTTSGKKGKKQAGTPRIGEKAICGLATRFDGSGDNRPRIARSGAGPHEVQFWLKAPAPAGMQADAYITVYDYFQKRYGKQLDRNLPVVNVGSTVRPVYMPAELVEVIPGQALKRKTNPAETAQMILSACRSPFANATSITTIGRACLKLDQNPKLNEFGISADKQLLTVIGRELIQPKVLYSGQKEAPVRQGSWNMIKVRVVKPGRKITKWTYVHIDPRDEDAVIDSMGKWVSFMQEMGIAIESRPIHPNGINVSTRGQFINNLRQTFESLRAQDPQFVFIVLPRQDTAIYNAVKLLGDVHYGYHTVCVVRKNFIKDRSQEQFFANVALKVNLKAGGANHKLRDDVSIIKDGKTMVVGYDVTHPTNLSGNAENLPSLVGLVASVDKDLGQWPASAWAQEGKVEMLDETLETAFVERLKLWQRYNQTRLPENIIIFRDGVSEGQFKQVLEKELPFIRAACKGTYPANNPPKISIIVSVKRHQTRFFPTDSSHMTNSRNITNGTVVDRGVTQANIWDFFLTAHQALQGTARPAHYTVLIDEVFRSTVGRDAANTLEKLTHELCYLFGRATKAVSICPPAYYADILCTRQRVYMADMFERSDDQSVSSDNRARLMGARIHPKLKDTMYYI</sequence>
<dbReference type="Gene3D" id="3.30.420.10">
    <property type="entry name" value="Ribonuclease H-like superfamily/Ribonuclease H"/>
    <property type="match status" value="1"/>
</dbReference>
<gene>
    <name evidence="3" type="ORF">SLS62_007310</name>
</gene>
<dbReference type="Pfam" id="PF16486">
    <property type="entry name" value="ArgoN"/>
    <property type="match status" value="1"/>
</dbReference>
<dbReference type="InterPro" id="IPR003165">
    <property type="entry name" value="Piwi"/>
</dbReference>